<feature type="domain" description="G-protein coupled receptors family 1 profile" evidence="13">
    <location>
        <begin position="75"/>
        <end position="374"/>
    </location>
</feature>
<sequence length="466" mass="52887">MHNWWYAYRRHSKRMGPDTIDVKINRFGLNEAMAFYTTTESSTTDDTGELSRFARPLLTFAAVMTILIMVVGICGNLLTIVALCKCPKVRNVAAAFIINLCIADCVFCTIVLPFNAFRFIRGTWTHGDLLCRLIPFIQYGNIGVSLLCIAMITINRYVMIAHHSSYARIYKKHWIAAMILFCWIFSYGMQLPTFFKVWGAFGYDNKLGTCSILEDENGRSSKKALFGIAFIIPCLIIIGCYAKIFWVVHKSEERMRQHASKQNEIPNNLRSPPNASTNIPANRLSSQSVSSTDMPSSTAGNQKPSRVKDQRDAKAKRNEWRITKMVLAIFLSFVMCYLPITVTKVADKDVKYPGFHIFGYIMLYLSSCINPIIYVIMNKQYRQAYKTVILCKPGRLLAFTQAGSSVGEKWKDIGYSYNHSRTMVSQVSIAEEGSFRNSLTQNSPVRRDSPHPKRLPTIPDNKCINI</sequence>
<name>A0A9Q0RY07_9DIPT</name>
<feature type="transmembrane region" description="Helical" evidence="12">
    <location>
        <begin position="224"/>
        <end position="248"/>
    </location>
</feature>
<dbReference type="CDD" id="cd15210">
    <property type="entry name" value="7tmA_GPR84-like"/>
    <property type="match status" value="1"/>
</dbReference>
<keyword evidence="3" id="KW-1003">Cell membrane</keyword>
<evidence type="ECO:0000313" key="15">
    <source>
        <dbReference type="Proteomes" id="UP001151699"/>
    </source>
</evidence>
<organism evidence="14 15">
    <name type="scientific">Pseudolycoriella hygida</name>
    <dbReference type="NCBI Taxonomy" id="35572"/>
    <lineage>
        <taxon>Eukaryota</taxon>
        <taxon>Metazoa</taxon>
        <taxon>Ecdysozoa</taxon>
        <taxon>Arthropoda</taxon>
        <taxon>Hexapoda</taxon>
        <taxon>Insecta</taxon>
        <taxon>Pterygota</taxon>
        <taxon>Neoptera</taxon>
        <taxon>Endopterygota</taxon>
        <taxon>Diptera</taxon>
        <taxon>Nematocera</taxon>
        <taxon>Sciaroidea</taxon>
        <taxon>Sciaridae</taxon>
        <taxon>Pseudolycoriella</taxon>
    </lineage>
</organism>
<feature type="transmembrane region" description="Helical" evidence="12">
    <location>
        <begin position="325"/>
        <end position="345"/>
    </location>
</feature>
<dbReference type="EMBL" id="WJQU01000004">
    <property type="protein sequence ID" value="KAJ6636611.1"/>
    <property type="molecule type" value="Genomic_DNA"/>
</dbReference>
<dbReference type="GO" id="GO:0004930">
    <property type="term" value="F:G protein-coupled receptor activity"/>
    <property type="evidence" value="ECO:0007669"/>
    <property type="project" value="UniProtKB-KW"/>
</dbReference>
<evidence type="ECO:0000256" key="5">
    <source>
        <dbReference type="ARBA" id="ARBA00022989"/>
    </source>
</evidence>
<evidence type="ECO:0000259" key="13">
    <source>
        <dbReference type="PROSITE" id="PS50262"/>
    </source>
</evidence>
<reference evidence="14" key="1">
    <citation type="submission" date="2022-07" db="EMBL/GenBank/DDBJ databases">
        <authorList>
            <person name="Trinca V."/>
            <person name="Uliana J.V.C."/>
            <person name="Torres T.T."/>
            <person name="Ward R.J."/>
            <person name="Monesi N."/>
        </authorList>
    </citation>
    <scope>NUCLEOTIDE SEQUENCE</scope>
    <source>
        <strain evidence="14">HSMRA1968</strain>
        <tissue evidence="14">Whole embryos</tissue>
    </source>
</reference>
<evidence type="ECO:0000256" key="2">
    <source>
        <dbReference type="ARBA" id="ARBA00010663"/>
    </source>
</evidence>
<proteinExistence type="inferred from homology"/>
<dbReference type="Proteomes" id="UP001151699">
    <property type="component" value="Chromosome C"/>
</dbReference>
<evidence type="ECO:0000313" key="14">
    <source>
        <dbReference type="EMBL" id="KAJ6636611.1"/>
    </source>
</evidence>
<evidence type="ECO:0000256" key="9">
    <source>
        <dbReference type="ARBA" id="ARBA00023224"/>
    </source>
</evidence>
<keyword evidence="8 10" id="KW-0675">Receptor</keyword>
<evidence type="ECO:0000256" key="1">
    <source>
        <dbReference type="ARBA" id="ARBA00004651"/>
    </source>
</evidence>
<keyword evidence="4 10" id="KW-0812">Transmembrane</keyword>
<dbReference type="PANTHER" id="PTHR24228">
    <property type="entry name" value="B2 BRADYKININ RECEPTOR/ANGIOTENSIN II RECEPTOR"/>
    <property type="match status" value="1"/>
</dbReference>
<feature type="transmembrane region" description="Helical" evidence="12">
    <location>
        <begin position="136"/>
        <end position="154"/>
    </location>
</feature>
<dbReference type="SMART" id="SM01381">
    <property type="entry name" value="7TM_GPCR_Srsx"/>
    <property type="match status" value="1"/>
</dbReference>
<dbReference type="GO" id="GO:0005886">
    <property type="term" value="C:plasma membrane"/>
    <property type="evidence" value="ECO:0007669"/>
    <property type="project" value="UniProtKB-SubCell"/>
</dbReference>
<evidence type="ECO:0000256" key="7">
    <source>
        <dbReference type="ARBA" id="ARBA00023136"/>
    </source>
</evidence>
<keyword evidence="9 10" id="KW-0807">Transducer</keyword>
<dbReference type="PROSITE" id="PS50262">
    <property type="entry name" value="G_PROTEIN_RECEP_F1_2"/>
    <property type="match status" value="1"/>
</dbReference>
<feature type="transmembrane region" description="Helical" evidence="12">
    <location>
        <begin position="357"/>
        <end position="377"/>
    </location>
</feature>
<dbReference type="PANTHER" id="PTHR24228:SF63">
    <property type="entry name" value="G-PROTEIN COUPLED RECEPTOR MOODY"/>
    <property type="match status" value="1"/>
</dbReference>
<keyword evidence="15" id="KW-1185">Reference proteome</keyword>
<evidence type="ECO:0000256" key="12">
    <source>
        <dbReference type="SAM" id="Phobius"/>
    </source>
</evidence>
<evidence type="ECO:0000256" key="4">
    <source>
        <dbReference type="ARBA" id="ARBA00022692"/>
    </source>
</evidence>
<comment type="similarity">
    <text evidence="2 10">Belongs to the G-protein coupled receptor 1 family.</text>
</comment>
<evidence type="ECO:0000256" key="11">
    <source>
        <dbReference type="SAM" id="MobiDB-lite"/>
    </source>
</evidence>
<protein>
    <submittedName>
        <fullName evidence="14">G-protein coupled receptor moody</fullName>
    </submittedName>
</protein>
<dbReference type="Gene3D" id="1.20.1070.10">
    <property type="entry name" value="Rhodopsin 7-helix transmembrane proteins"/>
    <property type="match status" value="1"/>
</dbReference>
<gene>
    <name evidence="14" type="primary">moody</name>
    <name evidence="14" type="ORF">Bhyg_15202</name>
</gene>
<feature type="transmembrane region" description="Helical" evidence="12">
    <location>
        <begin position="174"/>
        <end position="195"/>
    </location>
</feature>
<dbReference type="PRINTS" id="PR00237">
    <property type="entry name" value="GPCRRHODOPSN"/>
</dbReference>
<dbReference type="SUPFAM" id="SSF81321">
    <property type="entry name" value="Family A G protein-coupled receptor-like"/>
    <property type="match status" value="1"/>
</dbReference>
<keyword evidence="5 12" id="KW-1133">Transmembrane helix</keyword>
<dbReference type="Pfam" id="PF00001">
    <property type="entry name" value="7tm_1"/>
    <property type="match status" value="1"/>
</dbReference>
<evidence type="ECO:0000256" key="8">
    <source>
        <dbReference type="ARBA" id="ARBA00023170"/>
    </source>
</evidence>
<accession>A0A9Q0RY07</accession>
<feature type="transmembrane region" description="Helical" evidence="12">
    <location>
        <begin position="57"/>
        <end position="84"/>
    </location>
</feature>
<dbReference type="PROSITE" id="PS00237">
    <property type="entry name" value="G_PROTEIN_RECEP_F1_1"/>
    <property type="match status" value="1"/>
</dbReference>
<dbReference type="InterPro" id="IPR017452">
    <property type="entry name" value="GPCR_Rhodpsn_7TM"/>
</dbReference>
<dbReference type="InterPro" id="IPR000276">
    <property type="entry name" value="GPCR_Rhodpsn"/>
</dbReference>
<feature type="transmembrane region" description="Helical" evidence="12">
    <location>
        <begin position="96"/>
        <end position="116"/>
    </location>
</feature>
<dbReference type="AlphaFoldDB" id="A0A9Q0RY07"/>
<evidence type="ECO:0000256" key="6">
    <source>
        <dbReference type="ARBA" id="ARBA00023040"/>
    </source>
</evidence>
<evidence type="ECO:0000256" key="10">
    <source>
        <dbReference type="RuleBase" id="RU000688"/>
    </source>
</evidence>
<evidence type="ECO:0000256" key="3">
    <source>
        <dbReference type="ARBA" id="ARBA00022475"/>
    </source>
</evidence>
<feature type="compositionally biased region" description="Polar residues" evidence="11">
    <location>
        <begin position="260"/>
        <end position="304"/>
    </location>
</feature>
<keyword evidence="7 12" id="KW-0472">Membrane</keyword>
<feature type="region of interest" description="Disordered" evidence="11">
    <location>
        <begin position="258"/>
        <end position="314"/>
    </location>
</feature>
<dbReference type="OrthoDB" id="10044919at2759"/>
<keyword evidence="6 10" id="KW-0297">G-protein coupled receptor</keyword>
<comment type="caution">
    <text evidence="14">The sequence shown here is derived from an EMBL/GenBank/DDBJ whole genome shotgun (WGS) entry which is preliminary data.</text>
</comment>
<comment type="subcellular location">
    <subcellularLocation>
        <location evidence="1">Cell membrane</location>
        <topology evidence="1">Multi-pass membrane protein</topology>
    </subcellularLocation>
</comment>